<proteinExistence type="predicted"/>
<dbReference type="EMBL" id="CAJNOQ010033761">
    <property type="protein sequence ID" value="CAF1591501.1"/>
    <property type="molecule type" value="Genomic_DNA"/>
</dbReference>
<evidence type="ECO:0000313" key="2">
    <source>
        <dbReference type="EMBL" id="CAF4463960.1"/>
    </source>
</evidence>
<dbReference type="Proteomes" id="UP000663829">
    <property type="component" value="Unassembled WGS sequence"/>
</dbReference>
<gene>
    <name evidence="1" type="ORF">GPM918_LOCUS41796</name>
    <name evidence="2" type="ORF">SRO942_LOCUS42912</name>
</gene>
<dbReference type="Proteomes" id="UP000681722">
    <property type="component" value="Unassembled WGS sequence"/>
</dbReference>
<evidence type="ECO:0000313" key="3">
    <source>
        <dbReference type="Proteomes" id="UP000663829"/>
    </source>
</evidence>
<reference evidence="1" key="1">
    <citation type="submission" date="2021-02" db="EMBL/GenBank/DDBJ databases">
        <authorList>
            <person name="Nowell W R."/>
        </authorList>
    </citation>
    <scope>NUCLEOTIDE SEQUENCE</scope>
</reference>
<dbReference type="EMBL" id="CAJOBC010099935">
    <property type="protein sequence ID" value="CAF4463960.1"/>
    <property type="molecule type" value="Genomic_DNA"/>
</dbReference>
<organism evidence="1 3">
    <name type="scientific">Didymodactylos carnosus</name>
    <dbReference type="NCBI Taxonomy" id="1234261"/>
    <lineage>
        <taxon>Eukaryota</taxon>
        <taxon>Metazoa</taxon>
        <taxon>Spiralia</taxon>
        <taxon>Gnathifera</taxon>
        <taxon>Rotifera</taxon>
        <taxon>Eurotatoria</taxon>
        <taxon>Bdelloidea</taxon>
        <taxon>Philodinida</taxon>
        <taxon>Philodinidae</taxon>
        <taxon>Didymodactylos</taxon>
    </lineage>
</organism>
<accession>A0A815ZZK9</accession>
<comment type="caution">
    <text evidence="1">The sequence shown here is derived from an EMBL/GenBank/DDBJ whole genome shotgun (WGS) entry which is preliminary data.</text>
</comment>
<feature type="non-terminal residue" evidence="1">
    <location>
        <position position="149"/>
    </location>
</feature>
<sequence length="149" mass="17088">MNHPSIHDEDCTYQRVDKYLSQRLESASNTETISFFLQIFDVNIVLRDQYILIVSRLSEDKVGALEKIIQIRIAKAFVQNCRIWGPPYPPALMDDNESVQMQNMSMNANDRSILYKILEQLDLKQNAAKACDFLLTMSKPLSLTLDSSV</sequence>
<evidence type="ECO:0000313" key="1">
    <source>
        <dbReference type="EMBL" id="CAF1591501.1"/>
    </source>
</evidence>
<protein>
    <submittedName>
        <fullName evidence="1">Uncharacterized protein</fullName>
    </submittedName>
</protein>
<keyword evidence="3" id="KW-1185">Reference proteome</keyword>
<dbReference type="AlphaFoldDB" id="A0A815ZZK9"/>
<name>A0A815ZZK9_9BILA</name>